<evidence type="ECO:0000313" key="3">
    <source>
        <dbReference type="Proteomes" id="UP000236488"/>
    </source>
</evidence>
<reference evidence="2 3" key="1">
    <citation type="journal article" date="2018" name="Int. J. Syst. Evol. Microbiol.">
        <title>Rubneribacter badeniensis gen. nov., sp. nov. and Enteroscipio rubneri gen. nov., sp. nov., new members of the Eggerthellaceae isolated from human faeces.</title>
        <authorList>
            <person name="Danylec N."/>
            <person name="Gobl A."/>
            <person name="Stoll D.A."/>
            <person name="Hetzer B."/>
            <person name="Kulling S.E."/>
            <person name="Huch M."/>
        </authorList>
    </citation>
    <scope>NUCLEOTIDE SEQUENCE [LARGE SCALE GENOMIC DNA]</scope>
    <source>
        <strain evidence="2 3">ResAG-85</strain>
    </source>
</reference>
<proteinExistence type="predicted"/>
<dbReference type="EMBL" id="PPEL01000011">
    <property type="protein sequence ID" value="PNV65965.1"/>
    <property type="molecule type" value="Genomic_DNA"/>
</dbReference>
<feature type="domain" description="AbiEi antitoxin N-terminal" evidence="1">
    <location>
        <begin position="12"/>
        <end position="52"/>
    </location>
</feature>
<dbReference type="AlphaFoldDB" id="A0A2K2U6J6"/>
<accession>A0A2K2U6J6</accession>
<comment type="caution">
    <text evidence="2">The sequence shown here is derived from an EMBL/GenBank/DDBJ whole genome shotgun (WGS) entry which is preliminary data.</text>
</comment>
<name>A0A2K2U6J6_9ACTN</name>
<evidence type="ECO:0000259" key="1">
    <source>
        <dbReference type="Pfam" id="PF13338"/>
    </source>
</evidence>
<organism evidence="2 3">
    <name type="scientific">Rubneribacter badeniensis</name>
    <dbReference type="NCBI Taxonomy" id="2070688"/>
    <lineage>
        <taxon>Bacteria</taxon>
        <taxon>Bacillati</taxon>
        <taxon>Actinomycetota</taxon>
        <taxon>Coriobacteriia</taxon>
        <taxon>Eggerthellales</taxon>
        <taxon>Eggerthellaceae</taxon>
        <taxon>Rubneribacter</taxon>
    </lineage>
</organism>
<gene>
    <name evidence="2" type="ORF">C2L80_03610</name>
</gene>
<dbReference type="InterPro" id="IPR025159">
    <property type="entry name" value="AbiEi_N"/>
</dbReference>
<keyword evidence="3" id="KW-1185">Reference proteome</keyword>
<protein>
    <recommendedName>
        <fullName evidence="1">AbiEi antitoxin N-terminal domain-containing protein</fullName>
    </recommendedName>
</protein>
<dbReference type="Proteomes" id="UP000236488">
    <property type="component" value="Unassembled WGS sequence"/>
</dbReference>
<evidence type="ECO:0000313" key="2">
    <source>
        <dbReference type="EMBL" id="PNV65965.1"/>
    </source>
</evidence>
<sequence>MAKIDDIYDAVDDFGLITSTEAREIGVSNAELVQLARRGKLRRVARGVYRMPVWPYQEAAPYAIAVKSVGADAYLYGESVVALLRLAPIDPARMWIASSGRVRRRLGEGTLVMERQPKTQIAHYEGVPSQPVADAIRAAAETMGASRARQAVEEASRLGYLTPSERDRLVEELGA</sequence>
<dbReference type="Pfam" id="PF13338">
    <property type="entry name" value="AbiEi_4"/>
    <property type="match status" value="1"/>
</dbReference>
<dbReference type="RefSeq" id="WP_103262669.1">
    <property type="nucleotide sequence ID" value="NZ_PPEL01000011.1"/>
</dbReference>